<dbReference type="Proteomes" id="UP000547973">
    <property type="component" value="Unassembled WGS sequence"/>
</dbReference>
<protein>
    <submittedName>
        <fullName evidence="2">Uncharacterized protein</fullName>
    </submittedName>
</protein>
<gene>
    <name evidence="2" type="ORF">BKA03_002016</name>
</gene>
<dbReference type="EMBL" id="JACBZO010000001">
    <property type="protein sequence ID" value="NYI41897.1"/>
    <property type="molecule type" value="Genomic_DNA"/>
</dbReference>
<feature type="compositionally biased region" description="Low complexity" evidence="1">
    <location>
        <begin position="7"/>
        <end position="22"/>
    </location>
</feature>
<comment type="caution">
    <text evidence="2">The sequence shown here is derived from an EMBL/GenBank/DDBJ whole genome shotgun (WGS) entry which is preliminary data.</text>
</comment>
<organism evidence="2 3">
    <name type="scientific">Demequina lutea</name>
    <dbReference type="NCBI Taxonomy" id="431489"/>
    <lineage>
        <taxon>Bacteria</taxon>
        <taxon>Bacillati</taxon>
        <taxon>Actinomycetota</taxon>
        <taxon>Actinomycetes</taxon>
        <taxon>Micrococcales</taxon>
        <taxon>Demequinaceae</taxon>
        <taxon>Demequina</taxon>
    </lineage>
</organism>
<dbReference type="AlphaFoldDB" id="A0A7Z0CKH6"/>
<reference evidence="2 3" key="1">
    <citation type="submission" date="2020-07" db="EMBL/GenBank/DDBJ databases">
        <title>Sequencing the genomes of 1000 actinobacteria strains.</title>
        <authorList>
            <person name="Klenk H.-P."/>
        </authorList>
    </citation>
    <scope>NUCLEOTIDE SEQUENCE [LARGE SCALE GENOMIC DNA]</scope>
    <source>
        <strain evidence="2 3">DSM 19970</strain>
    </source>
</reference>
<proteinExistence type="predicted"/>
<evidence type="ECO:0000256" key="1">
    <source>
        <dbReference type="SAM" id="MobiDB-lite"/>
    </source>
</evidence>
<accession>A0A7Z0CKH6</accession>
<keyword evidence="3" id="KW-1185">Reference proteome</keyword>
<sequence length="112" mass="11238">MTGCPCGSTESPEGSRSSASSPVIAGSTLVTPVYASLGRTALTMSVRAARASPSAVLGDSEATGGPCSREDNGTHSPTLQRAENLPALSYRAPERAAPRACAASTLLAATRC</sequence>
<name>A0A7Z0CKH6_9MICO</name>
<evidence type="ECO:0000313" key="3">
    <source>
        <dbReference type="Proteomes" id="UP000547973"/>
    </source>
</evidence>
<feature type="region of interest" description="Disordered" evidence="1">
    <location>
        <begin position="1"/>
        <end position="23"/>
    </location>
</feature>
<feature type="region of interest" description="Disordered" evidence="1">
    <location>
        <begin position="48"/>
        <end position="83"/>
    </location>
</feature>
<evidence type="ECO:0000313" key="2">
    <source>
        <dbReference type="EMBL" id="NYI41897.1"/>
    </source>
</evidence>